<gene>
    <name evidence="1" type="ORF">PHACADRAFT_191257</name>
</gene>
<accession>K5W4Y3</accession>
<dbReference type="HOGENOM" id="CLU_3051092_0_0_1"/>
<protein>
    <submittedName>
        <fullName evidence="1">Uncharacterized protein</fullName>
    </submittedName>
</protein>
<reference evidence="1 2" key="1">
    <citation type="journal article" date="2012" name="BMC Genomics">
        <title>Comparative genomics of the white-rot fungi, Phanerochaete carnosa and P. chrysosporium, to elucidate the genetic basis of the distinct wood types they colonize.</title>
        <authorList>
            <person name="Suzuki H."/>
            <person name="MacDonald J."/>
            <person name="Syed K."/>
            <person name="Salamov A."/>
            <person name="Hori C."/>
            <person name="Aerts A."/>
            <person name="Henrissat B."/>
            <person name="Wiebenga A."/>
            <person name="vanKuyk P.A."/>
            <person name="Barry K."/>
            <person name="Lindquist E."/>
            <person name="LaButti K."/>
            <person name="Lapidus A."/>
            <person name="Lucas S."/>
            <person name="Coutinho P."/>
            <person name="Gong Y."/>
            <person name="Samejima M."/>
            <person name="Mahadevan R."/>
            <person name="Abou-Zaid M."/>
            <person name="de Vries R.P."/>
            <person name="Igarashi K."/>
            <person name="Yadav J.S."/>
            <person name="Grigoriev I.V."/>
            <person name="Master E.R."/>
        </authorList>
    </citation>
    <scope>NUCLEOTIDE SEQUENCE [LARGE SCALE GENOMIC DNA]</scope>
    <source>
        <strain evidence="1 2">HHB-10118-sp</strain>
    </source>
</reference>
<organism evidence="1 2">
    <name type="scientific">Phanerochaete carnosa (strain HHB-10118-sp)</name>
    <name type="common">White-rot fungus</name>
    <name type="synonym">Peniophora carnosa</name>
    <dbReference type="NCBI Taxonomy" id="650164"/>
    <lineage>
        <taxon>Eukaryota</taxon>
        <taxon>Fungi</taxon>
        <taxon>Dikarya</taxon>
        <taxon>Basidiomycota</taxon>
        <taxon>Agaricomycotina</taxon>
        <taxon>Agaricomycetes</taxon>
        <taxon>Polyporales</taxon>
        <taxon>Phanerochaetaceae</taxon>
        <taxon>Phanerochaete</taxon>
    </lineage>
</organism>
<dbReference type="InParanoid" id="K5W4Y3"/>
<dbReference type="EMBL" id="JH930469">
    <property type="protein sequence ID" value="EKM58953.1"/>
    <property type="molecule type" value="Genomic_DNA"/>
</dbReference>
<dbReference type="Proteomes" id="UP000008370">
    <property type="component" value="Unassembled WGS sequence"/>
</dbReference>
<evidence type="ECO:0000313" key="1">
    <source>
        <dbReference type="EMBL" id="EKM58953.1"/>
    </source>
</evidence>
<evidence type="ECO:0000313" key="2">
    <source>
        <dbReference type="Proteomes" id="UP000008370"/>
    </source>
</evidence>
<name>K5W4Y3_PHACS</name>
<dbReference type="GeneID" id="18910754"/>
<dbReference type="AlphaFoldDB" id="K5W4Y3"/>
<proteinExistence type="predicted"/>
<sequence>MDAEQIRRTISRSTLQSFQTVISTHAVPYAHALLNEVVQWNPVTSLNLAHVLVR</sequence>
<dbReference type="KEGG" id="pco:PHACADRAFT_191257"/>
<dbReference type="RefSeq" id="XP_007391539.1">
    <property type="nucleotide sequence ID" value="XM_007391477.1"/>
</dbReference>
<keyword evidence="2" id="KW-1185">Reference proteome</keyword>
<dbReference type="OrthoDB" id="2789670at2759"/>